<accession>A1SWN2</accession>
<organism evidence="4 5">
    <name type="scientific">Psychromonas ingrahamii (strain DSM 17664 / CCUG 51855 / 37)</name>
    <dbReference type="NCBI Taxonomy" id="357804"/>
    <lineage>
        <taxon>Bacteria</taxon>
        <taxon>Pseudomonadati</taxon>
        <taxon>Pseudomonadota</taxon>
        <taxon>Gammaproteobacteria</taxon>
        <taxon>Alteromonadales</taxon>
        <taxon>Psychromonadaceae</taxon>
        <taxon>Psychromonas</taxon>
    </lineage>
</organism>
<dbReference type="Pfam" id="PF00563">
    <property type="entry name" value="EAL"/>
    <property type="match status" value="1"/>
</dbReference>
<dbReference type="STRING" id="357804.Ping_2154"/>
<dbReference type="InterPro" id="IPR035965">
    <property type="entry name" value="PAS-like_dom_sf"/>
</dbReference>
<dbReference type="eggNOG" id="COG2199">
    <property type="taxonomic scope" value="Bacteria"/>
</dbReference>
<dbReference type="Pfam" id="PF00990">
    <property type="entry name" value="GGDEF"/>
    <property type="match status" value="1"/>
</dbReference>
<keyword evidence="4" id="KW-0418">Kinase</keyword>
<dbReference type="InterPro" id="IPR000014">
    <property type="entry name" value="PAS"/>
</dbReference>
<dbReference type="AlphaFoldDB" id="A1SWN2"/>
<keyword evidence="5" id="KW-1185">Reference proteome</keyword>
<dbReference type="CDD" id="cd01948">
    <property type="entry name" value="EAL"/>
    <property type="match status" value="1"/>
</dbReference>
<feature type="domain" description="PAC" evidence="1">
    <location>
        <begin position="85"/>
        <end position="137"/>
    </location>
</feature>
<dbReference type="eggNOG" id="COG2202">
    <property type="taxonomic scope" value="Bacteria"/>
</dbReference>
<feature type="domain" description="GGDEF" evidence="3">
    <location>
        <begin position="164"/>
        <end position="297"/>
    </location>
</feature>
<sequence>MKQLSVLKEETLKRFMDIFETSHEGLWEMGPDFQVNFLNRSFYNAFAVSTRGSNLKEWTALVHPDDVHLFTQKVEQQIDNMTTVVDSEYRVKNKVGEYIWIAAKSTSRFDPDGHLIYMAGSHKDVTEEKENQHRLYQTAYIDPNTGLMNAHKLLQDLKDNFSQQAGALLFIKLINFNVYIDSYGTYAGHKIVRKLLNCLSELFIGDCQFYRQKSSEFVIRITKPVTSERIEKSIEQLLVIFKHNGKDLKNNDIPNLSVGICMLPSSAECEKTLLHQVKLTMIYAHEHTDQQFAFFNEQIKHIVKKRLHIKTAMKSALYNNEFLLKFQPIIQSKTKKVDSFEALIRWDSPVFGEIMPDEFIPAAEQNLNIIDIGYFVLEQACTFICRYHELNDRLVKIAINISGIQLLQHDFVDRVLSTVSQFMLNNSDIVLEITESLLLDSNNFAKEQITRLRDKGFSVSMDDFGTGYSSLNNFFTLPFTQLKIDRQVVNQSMMTTEARAYIAFLIQLCQNKDIEVVAEGIETQEMSDAMKAIGVNLLQGYLFSKPASAADALNICEYKF</sequence>
<dbReference type="Proteomes" id="UP000000639">
    <property type="component" value="Chromosome"/>
</dbReference>
<dbReference type="SUPFAM" id="SSF141868">
    <property type="entry name" value="EAL domain-like"/>
    <property type="match status" value="1"/>
</dbReference>
<dbReference type="SUPFAM" id="SSF55073">
    <property type="entry name" value="Nucleotide cyclase"/>
    <property type="match status" value="1"/>
</dbReference>
<dbReference type="InterPro" id="IPR001610">
    <property type="entry name" value="PAC"/>
</dbReference>
<dbReference type="Gene3D" id="3.30.70.270">
    <property type="match status" value="1"/>
</dbReference>
<dbReference type="PROSITE" id="PS50887">
    <property type="entry name" value="GGDEF"/>
    <property type="match status" value="1"/>
</dbReference>
<dbReference type="CDD" id="cd00130">
    <property type="entry name" value="PAS"/>
    <property type="match status" value="1"/>
</dbReference>
<dbReference type="PROSITE" id="PS50883">
    <property type="entry name" value="EAL"/>
    <property type="match status" value="1"/>
</dbReference>
<dbReference type="InterPro" id="IPR043128">
    <property type="entry name" value="Rev_trsase/Diguanyl_cyclase"/>
</dbReference>
<evidence type="ECO:0000259" key="3">
    <source>
        <dbReference type="PROSITE" id="PS50887"/>
    </source>
</evidence>
<dbReference type="SMART" id="SM00086">
    <property type="entry name" value="PAC"/>
    <property type="match status" value="1"/>
</dbReference>
<dbReference type="EMBL" id="CP000510">
    <property type="protein sequence ID" value="ABM03897.1"/>
    <property type="molecule type" value="Genomic_DNA"/>
</dbReference>
<dbReference type="SUPFAM" id="SSF55785">
    <property type="entry name" value="PYP-like sensor domain (PAS domain)"/>
    <property type="match status" value="1"/>
</dbReference>
<dbReference type="OrthoDB" id="9814202at2"/>
<dbReference type="SMART" id="SM00267">
    <property type="entry name" value="GGDEF"/>
    <property type="match status" value="1"/>
</dbReference>
<evidence type="ECO:0000259" key="2">
    <source>
        <dbReference type="PROSITE" id="PS50883"/>
    </source>
</evidence>
<protein>
    <submittedName>
        <fullName evidence="4">Sensor histidine kinase protein, PAS/GGDEF/EAL domains, cyclic-di-GMP regulation</fullName>
    </submittedName>
</protein>
<evidence type="ECO:0000313" key="5">
    <source>
        <dbReference type="Proteomes" id="UP000000639"/>
    </source>
</evidence>
<dbReference type="InterPro" id="IPR050706">
    <property type="entry name" value="Cyclic-di-GMP_PDE-like"/>
</dbReference>
<gene>
    <name evidence="4" type="ordered locus">Ping_2154</name>
</gene>
<feature type="domain" description="EAL" evidence="2">
    <location>
        <begin position="306"/>
        <end position="560"/>
    </location>
</feature>
<dbReference type="InterPro" id="IPR000700">
    <property type="entry name" value="PAS-assoc_C"/>
</dbReference>
<dbReference type="SMART" id="SM00052">
    <property type="entry name" value="EAL"/>
    <property type="match status" value="1"/>
</dbReference>
<dbReference type="InterPro" id="IPR013655">
    <property type="entry name" value="PAS_fold_3"/>
</dbReference>
<keyword evidence="4" id="KW-0808">Transferase</keyword>
<dbReference type="InterPro" id="IPR035919">
    <property type="entry name" value="EAL_sf"/>
</dbReference>
<dbReference type="InterPro" id="IPR001633">
    <property type="entry name" value="EAL_dom"/>
</dbReference>
<dbReference type="eggNOG" id="COG2200">
    <property type="taxonomic scope" value="Bacteria"/>
</dbReference>
<dbReference type="PANTHER" id="PTHR33121">
    <property type="entry name" value="CYCLIC DI-GMP PHOSPHODIESTERASE PDEF"/>
    <property type="match status" value="1"/>
</dbReference>
<evidence type="ECO:0000313" key="4">
    <source>
        <dbReference type="EMBL" id="ABM03897.1"/>
    </source>
</evidence>
<dbReference type="RefSeq" id="WP_011770457.1">
    <property type="nucleotide sequence ID" value="NC_008709.1"/>
</dbReference>
<reference evidence="4 5" key="1">
    <citation type="submission" date="2007-01" db="EMBL/GenBank/DDBJ databases">
        <title>Complete sequence of Psychromonas ingrahamii 37.</title>
        <authorList>
            <consortium name="US DOE Joint Genome Institute"/>
            <person name="Copeland A."/>
            <person name="Lucas S."/>
            <person name="Lapidus A."/>
            <person name="Barry K."/>
            <person name="Detter J.C."/>
            <person name="Glavina del Rio T."/>
            <person name="Hammon N."/>
            <person name="Israni S."/>
            <person name="Dalin E."/>
            <person name="Tice H."/>
            <person name="Pitluck S."/>
            <person name="Thompson L.S."/>
            <person name="Brettin T."/>
            <person name="Bruce D."/>
            <person name="Han C."/>
            <person name="Tapia R."/>
            <person name="Schmutz J."/>
            <person name="Larimer F."/>
            <person name="Land M."/>
            <person name="Hauser L."/>
            <person name="Kyrpides N."/>
            <person name="Ivanova N."/>
            <person name="Staley J."/>
            <person name="Richardson P."/>
        </authorList>
    </citation>
    <scope>NUCLEOTIDE SEQUENCE [LARGE SCALE GENOMIC DNA]</scope>
    <source>
        <strain evidence="4 5">37</strain>
    </source>
</reference>
<dbReference type="NCBIfam" id="TIGR00229">
    <property type="entry name" value="sensory_box"/>
    <property type="match status" value="1"/>
</dbReference>
<proteinExistence type="predicted"/>
<name>A1SWN2_PSYIN</name>
<dbReference type="InterPro" id="IPR000160">
    <property type="entry name" value="GGDEF_dom"/>
</dbReference>
<dbReference type="PANTHER" id="PTHR33121:SF79">
    <property type="entry name" value="CYCLIC DI-GMP PHOSPHODIESTERASE PDED-RELATED"/>
    <property type="match status" value="1"/>
</dbReference>
<dbReference type="Gene3D" id="3.20.20.450">
    <property type="entry name" value="EAL domain"/>
    <property type="match status" value="1"/>
</dbReference>
<dbReference type="InterPro" id="IPR029787">
    <property type="entry name" value="Nucleotide_cyclase"/>
</dbReference>
<dbReference type="GO" id="GO:0016301">
    <property type="term" value="F:kinase activity"/>
    <property type="evidence" value="ECO:0007669"/>
    <property type="project" value="UniProtKB-KW"/>
</dbReference>
<dbReference type="GO" id="GO:0071111">
    <property type="term" value="F:cyclic-guanylate-specific phosphodiesterase activity"/>
    <property type="evidence" value="ECO:0007669"/>
    <property type="project" value="InterPro"/>
</dbReference>
<dbReference type="Pfam" id="PF08447">
    <property type="entry name" value="PAS_3"/>
    <property type="match status" value="1"/>
</dbReference>
<evidence type="ECO:0000259" key="1">
    <source>
        <dbReference type="PROSITE" id="PS50113"/>
    </source>
</evidence>
<dbReference type="KEGG" id="pin:Ping_2154"/>
<dbReference type="Gene3D" id="3.30.450.20">
    <property type="entry name" value="PAS domain"/>
    <property type="match status" value="1"/>
</dbReference>
<dbReference type="HOGENOM" id="CLU_000445_70_20_6"/>
<dbReference type="PROSITE" id="PS50113">
    <property type="entry name" value="PAC"/>
    <property type="match status" value="1"/>
</dbReference>